<feature type="domain" description="Pyrroline-5-carboxylate reductase catalytic N-terminal" evidence="18">
    <location>
        <begin position="16"/>
        <end position="116"/>
    </location>
</feature>
<dbReference type="InterPro" id="IPR029036">
    <property type="entry name" value="P5CR_dimer"/>
</dbReference>
<dbReference type="EC" id="1.5.1.2" evidence="4"/>
<keyword evidence="8" id="KW-0641">Proline biosynthesis</keyword>
<evidence type="ECO:0000256" key="13">
    <source>
        <dbReference type="ARBA" id="ARBA00042532"/>
    </source>
</evidence>
<accession>A0A5K3ER13</accession>
<dbReference type="NCBIfam" id="TIGR00112">
    <property type="entry name" value="proC"/>
    <property type="match status" value="1"/>
</dbReference>
<dbReference type="FunFam" id="1.10.3730.10:FF:000001">
    <property type="entry name" value="Pyrroline-5-carboxylate reductase"/>
    <property type="match status" value="1"/>
</dbReference>
<dbReference type="UniPathway" id="UPA00098">
    <property type="reaction ID" value="UER00361"/>
</dbReference>
<evidence type="ECO:0000256" key="2">
    <source>
        <dbReference type="ARBA" id="ARBA00005205"/>
    </source>
</evidence>
<evidence type="ECO:0000256" key="12">
    <source>
        <dbReference type="ARBA" id="ARBA00039786"/>
    </source>
</evidence>
<keyword evidence="10" id="KW-0560">Oxidoreductase</keyword>
<dbReference type="SUPFAM" id="SSF51735">
    <property type="entry name" value="NAD(P)-binding Rossmann-fold domains"/>
    <property type="match status" value="1"/>
</dbReference>
<evidence type="ECO:0000256" key="3">
    <source>
        <dbReference type="ARBA" id="ARBA00005525"/>
    </source>
</evidence>
<evidence type="ECO:0000256" key="10">
    <source>
        <dbReference type="ARBA" id="ARBA00023002"/>
    </source>
</evidence>
<comment type="function">
    <text evidence="14">Oxidoreductase that catalyzes the last step in proline biosynthesis, which corresponds to the reduction of pyrroline-5-carboxylate (P5C) to L-proline using NAD(P)H. Proline is synthesized from either glutamate or ornithine; both are converted to P5C, and then to proline via pyrroline-5-carboxylate reductases (PYCRs). PYCR3 is exclusively linked to the biosynthesis of proline from ornithine.</text>
</comment>
<dbReference type="Gene3D" id="3.40.50.720">
    <property type="entry name" value="NAD(P)-binding Rossmann-like Domain"/>
    <property type="match status" value="1"/>
</dbReference>
<comment type="catalytic activity">
    <reaction evidence="16">
        <text>L-proline + NADP(+) = (S)-1-pyrroline-5-carboxylate + NADPH + 2 H(+)</text>
        <dbReference type="Rhea" id="RHEA:14109"/>
        <dbReference type="ChEBI" id="CHEBI:15378"/>
        <dbReference type="ChEBI" id="CHEBI:17388"/>
        <dbReference type="ChEBI" id="CHEBI:57783"/>
        <dbReference type="ChEBI" id="CHEBI:58349"/>
        <dbReference type="ChEBI" id="CHEBI:60039"/>
        <dbReference type="EC" id="1.5.1.2"/>
    </reaction>
</comment>
<evidence type="ECO:0000256" key="1">
    <source>
        <dbReference type="ARBA" id="ARBA00004496"/>
    </source>
</evidence>
<dbReference type="InterPro" id="IPR000304">
    <property type="entry name" value="Pyrroline-COOH_reductase"/>
</dbReference>
<dbReference type="HAMAP" id="MF_01925">
    <property type="entry name" value="P5C_reductase"/>
    <property type="match status" value="1"/>
</dbReference>
<comment type="subunit">
    <text evidence="11">Homodecamer; composed of 5 homodimers.</text>
</comment>
<dbReference type="PANTHER" id="PTHR11645:SF0">
    <property type="entry name" value="PYRROLINE-5-CARBOXYLATE REDUCTASE 3"/>
    <property type="match status" value="1"/>
</dbReference>
<proteinExistence type="inferred from homology"/>
<dbReference type="Pfam" id="PF03807">
    <property type="entry name" value="F420_oxidored"/>
    <property type="match status" value="1"/>
</dbReference>
<comment type="subcellular location">
    <subcellularLocation>
        <location evidence="1">Cytoplasm</location>
    </subcellularLocation>
</comment>
<keyword evidence="6" id="KW-0963">Cytoplasm</keyword>
<dbReference type="Gene3D" id="1.10.3730.10">
    <property type="entry name" value="ProC C-terminal domain-like"/>
    <property type="match status" value="1"/>
</dbReference>
<dbReference type="PANTHER" id="PTHR11645">
    <property type="entry name" value="PYRROLINE-5-CARBOXYLATE REDUCTASE"/>
    <property type="match status" value="1"/>
</dbReference>
<evidence type="ECO:0000256" key="16">
    <source>
        <dbReference type="ARBA" id="ARBA00052690"/>
    </source>
</evidence>
<name>A0A5K3ER13_MESCO</name>
<evidence type="ECO:0000313" key="20">
    <source>
        <dbReference type="WBParaSite" id="MCU_002413-RA"/>
    </source>
</evidence>
<evidence type="ECO:0000256" key="5">
    <source>
        <dbReference type="ARBA" id="ARBA00021413"/>
    </source>
</evidence>
<evidence type="ECO:0000256" key="6">
    <source>
        <dbReference type="ARBA" id="ARBA00022490"/>
    </source>
</evidence>
<evidence type="ECO:0000259" key="19">
    <source>
        <dbReference type="Pfam" id="PF14748"/>
    </source>
</evidence>
<evidence type="ECO:0000256" key="7">
    <source>
        <dbReference type="ARBA" id="ARBA00022605"/>
    </source>
</evidence>
<comment type="catalytic activity">
    <reaction evidence="15">
        <text>L-proline + NAD(+) = (S)-1-pyrroline-5-carboxylate + NADH + 2 H(+)</text>
        <dbReference type="Rhea" id="RHEA:14105"/>
        <dbReference type="ChEBI" id="CHEBI:15378"/>
        <dbReference type="ChEBI" id="CHEBI:17388"/>
        <dbReference type="ChEBI" id="CHEBI:57540"/>
        <dbReference type="ChEBI" id="CHEBI:57945"/>
        <dbReference type="ChEBI" id="CHEBI:60039"/>
        <dbReference type="EC" id="1.5.1.2"/>
    </reaction>
</comment>
<dbReference type="AlphaFoldDB" id="A0A5K3ER13"/>
<reference evidence="20" key="1">
    <citation type="submission" date="2019-11" db="UniProtKB">
        <authorList>
            <consortium name="WormBaseParasite"/>
        </authorList>
    </citation>
    <scope>IDENTIFICATION</scope>
</reference>
<evidence type="ECO:0000256" key="14">
    <source>
        <dbReference type="ARBA" id="ARBA00049975"/>
    </source>
</evidence>
<evidence type="ECO:0000256" key="4">
    <source>
        <dbReference type="ARBA" id="ARBA00012855"/>
    </source>
</evidence>
<protein>
    <recommendedName>
        <fullName evidence="5">Pyrroline-5-carboxylate reductase</fullName>
        <ecNumber evidence="4">1.5.1.2</ecNumber>
    </recommendedName>
    <alternativeName>
        <fullName evidence="12">Pyrroline-5-carboxylate reductase 3</fullName>
    </alternativeName>
    <alternativeName>
        <fullName evidence="13">Pyrroline-5-carboxylate reductase-like protein</fullName>
    </alternativeName>
</protein>
<dbReference type="InterPro" id="IPR036291">
    <property type="entry name" value="NAD(P)-bd_dom_sf"/>
</dbReference>
<feature type="binding site" evidence="17">
    <location>
        <begin position="19"/>
        <end position="24"/>
    </location>
    <ligand>
        <name>NADP(+)</name>
        <dbReference type="ChEBI" id="CHEBI:58349"/>
    </ligand>
</feature>
<dbReference type="WBParaSite" id="MCU_002413-RA">
    <property type="protein sequence ID" value="MCU_002413-RA"/>
    <property type="gene ID" value="MCU_002413"/>
</dbReference>
<comment type="pathway">
    <text evidence="2">Amino-acid biosynthesis; L-proline biosynthesis; L-proline from L-glutamate 5-semialdehyde: step 1/1.</text>
</comment>
<dbReference type="Pfam" id="PF14748">
    <property type="entry name" value="P5CR_dimer"/>
    <property type="match status" value="1"/>
</dbReference>
<evidence type="ECO:0000256" key="17">
    <source>
        <dbReference type="PIRSR" id="PIRSR000193-1"/>
    </source>
</evidence>
<keyword evidence="7" id="KW-0028">Amino-acid biosynthesis</keyword>
<dbReference type="InterPro" id="IPR008927">
    <property type="entry name" value="6-PGluconate_DH-like_C_sf"/>
</dbReference>
<comment type="similarity">
    <text evidence="3">Belongs to the pyrroline-5-carboxylate reductase family.</text>
</comment>
<keyword evidence="9 17" id="KW-0521">NADP</keyword>
<sequence length="289" mass="30756">MEDIKLKQAIVGDRHFGFLGAGKMSQAIIKGLLTSGLLKGSQVTMTDIVTPAQPQFYKHIENLHKEFGVEYLLENPPMAKKSDVIFVCVKPNLVDTVLRECKDVIKDKLVISIAAGVTIGDLEAALPSGTHVIRVMPNTPCLVQQGAGIFSRGTNATEADVTLLRAVTSVIFPVMEEISEAQFNAATALSGSGPAYILMVIEGMADGGVRLGLTRDMAQRLAIQTVLGTAVLARQCAVHPAQLREEVCSPGGSTIAGTHVLEKAAVRAAFSDCIEAAKIRNDQLAPPKK</sequence>
<evidence type="ECO:0000259" key="18">
    <source>
        <dbReference type="Pfam" id="PF03807"/>
    </source>
</evidence>
<dbReference type="GO" id="GO:0004735">
    <property type="term" value="F:pyrroline-5-carboxylate reductase activity"/>
    <property type="evidence" value="ECO:0007669"/>
    <property type="project" value="UniProtKB-EC"/>
</dbReference>
<evidence type="ECO:0000256" key="15">
    <source>
        <dbReference type="ARBA" id="ARBA00050547"/>
    </source>
</evidence>
<dbReference type="PIRSF" id="PIRSF000193">
    <property type="entry name" value="Pyrrol-5-carb_rd"/>
    <property type="match status" value="1"/>
</dbReference>
<dbReference type="InterPro" id="IPR028939">
    <property type="entry name" value="P5C_Rdtase_cat_N"/>
</dbReference>
<feature type="domain" description="Pyrroline-5-carboxylate reductase dimerisation" evidence="19">
    <location>
        <begin position="180"/>
        <end position="283"/>
    </location>
</feature>
<evidence type="ECO:0000256" key="8">
    <source>
        <dbReference type="ARBA" id="ARBA00022650"/>
    </source>
</evidence>
<dbReference type="GO" id="GO:0055129">
    <property type="term" value="P:L-proline biosynthetic process"/>
    <property type="evidence" value="ECO:0007669"/>
    <property type="project" value="UniProtKB-UniPathway"/>
</dbReference>
<organism evidence="20">
    <name type="scientific">Mesocestoides corti</name>
    <name type="common">Flatworm</name>
    <dbReference type="NCBI Taxonomy" id="53468"/>
    <lineage>
        <taxon>Eukaryota</taxon>
        <taxon>Metazoa</taxon>
        <taxon>Spiralia</taxon>
        <taxon>Lophotrochozoa</taxon>
        <taxon>Platyhelminthes</taxon>
        <taxon>Cestoda</taxon>
        <taxon>Eucestoda</taxon>
        <taxon>Cyclophyllidea</taxon>
        <taxon>Mesocestoididae</taxon>
        <taxon>Mesocestoides</taxon>
    </lineage>
</organism>
<feature type="binding site" evidence="17">
    <location>
        <position position="75"/>
    </location>
    <ligand>
        <name>NADPH</name>
        <dbReference type="ChEBI" id="CHEBI:57783"/>
    </ligand>
</feature>
<evidence type="ECO:0000256" key="11">
    <source>
        <dbReference type="ARBA" id="ARBA00038523"/>
    </source>
</evidence>
<dbReference type="GO" id="GO:0005737">
    <property type="term" value="C:cytoplasm"/>
    <property type="evidence" value="ECO:0007669"/>
    <property type="project" value="UniProtKB-SubCell"/>
</dbReference>
<dbReference type="SUPFAM" id="SSF48179">
    <property type="entry name" value="6-phosphogluconate dehydrogenase C-terminal domain-like"/>
    <property type="match status" value="1"/>
</dbReference>
<dbReference type="FunFam" id="3.40.50.720:FF:000190">
    <property type="entry name" value="Pyrroline-5-carboxylate reductase"/>
    <property type="match status" value="1"/>
</dbReference>
<evidence type="ECO:0000256" key="9">
    <source>
        <dbReference type="ARBA" id="ARBA00022857"/>
    </source>
</evidence>